<comment type="caution">
    <text evidence="2">The sequence shown here is derived from an EMBL/GenBank/DDBJ whole genome shotgun (WGS) entry which is preliminary data.</text>
</comment>
<keyword evidence="1" id="KW-0472">Membrane</keyword>
<organism evidence="2">
    <name type="scientific">bioreactor metagenome</name>
    <dbReference type="NCBI Taxonomy" id="1076179"/>
    <lineage>
        <taxon>unclassified sequences</taxon>
        <taxon>metagenomes</taxon>
        <taxon>ecological metagenomes</taxon>
    </lineage>
</organism>
<keyword evidence="1" id="KW-0812">Transmembrane</keyword>
<gene>
    <name evidence="2" type="ORF">SDC9_101235</name>
</gene>
<protein>
    <submittedName>
        <fullName evidence="2">Uncharacterized protein</fullName>
    </submittedName>
</protein>
<proteinExistence type="predicted"/>
<reference evidence="2" key="1">
    <citation type="submission" date="2019-08" db="EMBL/GenBank/DDBJ databases">
        <authorList>
            <person name="Kucharzyk K."/>
            <person name="Murdoch R.W."/>
            <person name="Higgins S."/>
            <person name="Loffler F."/>
        </authorList>
    </citation>
    <scope>NUCLEOTIDE SEQUENCE</scope>
</reference>
<evidence type="ECO:0000256" key="1">
    <source>
        <dbReference type="SAM" id="Phobius"/>
    </source>
</evidence>
<feature type="transmembrane region" description="Helical" evidence="1">
    <location>
        <begin position="6"/>
        <end position="32"/>
    </location>
</feature>
<sequence>MSVGGGILLGLLRFVFTLVILCVVLVLAIAILDSTAYAHDPAHASAYAILFSIRNAVPPDALAVYDSAREQALDALKLAFSAVRDFFAEAFS</sequence>
<dbReference type="AlphaFoldDB" id="A0A645AN38"/>
<keyword evidence="1" id="KW-1133">Transmembrane helix</keyword>
<evidence type="ECO:0000313" key="2">
    <source>
        <dbReference type="EMBL" id="MPM54457.1"/>
    </source>
</evidence>
<accession>A0A645AN38</accession>
<name>A0A645AN38_9ZZZZ</name>
<dbReference type="EMBL" id="VSSQ01014810">
    <property type="protein sequence ID" value="MPM54457.1"/>
    <property type="molecule type" value="Genomic_DNA"/>
</dbReference>